<feature type="region of interest" description="Disordered" evidence="1">
    <location>
        <begin position="1"/>
        <end position="40"/>
    </location>
</feature>
<accession>A0ABR5F0D9</accession>
<proteinExistence type="predicted"/>
<comment type="caution">
    <text evidence="2">The sequence shown here is derived from an EMBL/GenBank/DDBJ whole genome shotgun (WGS) entry which is preliminary data.</text>
</comment>
<evidence type="ECO:0000313" key="3">
    <source>
        <dbReference type="Proteomes" id="UP000035425"/>
    </source>
</evidence>
<organism evidence="2 3">
    <name type="scientific">Protofrankia coriariae</name>
    <dbReference type="NCBI Taxonomy" id="1562887"/>
    <lineage>
        <taxon>Bacteria</taxon>
        <taxon>Bacillati</taxon>
        <taxon>Actinomycetota</taxon>
        <taxon>Actinomycetes</taxon>
        <taxon>Frankiales</taxon>
        <taxon>Frankiaceae</taxon>
        <taxon>Protofrankia</taxon>
    </lineage>
</organism>
<reference evidence="2 3" key="1">
    <citation type="submission" date="2014-12" db="EMBL/GenBank/DDBJ databases">
        <title>Frankia sp. BMG5.1 draft genome.</title>
        <authorList>
            <person name="Gtari M."/>
            <person name="Ghodhbane-Gtari F."/>
            <person name="Nouioui I."/>
            <person name="Ktari A."/>
            <person name="Hezbri K."/>
            <person name="Mimouni W."/>
            <person name="Sbissi I."/>
            <person name="Ayari A."/>
            <person name="Yamanaka T."/>
            <person name="Normand P."/>
            <person name="Tisa L.S."/>
            <person name="Boudabous A."/>
        </authorList>
    </citation>
    <scope>NUCLEOTIDE SEQUENCE [LARGE SCALE GENOMIC DNA]</scope>
    <source>
        <strain evidence="2 3">BMG5.1</strain>
    </source>
</reference>
<feature type="region of interest" description="Disordered" evidence="1">
    <location>
        <begin position="70"/>
        <end position="103"/>
    </location>
</feature>
<sequence length="103" mass="9821">MALTSATTSATEVAGPITSARTCAPKSAGTSTPGGVTTTTAVSPDLVARIGSSSRSYIVTTRIVRTVTFGGCGRGGPSPATMVGPSAAGGDSNGGSLDGGRTS</sequence>
<protein>
    <submittedName>
        <fullName evidence="2">Uncharacterized protein</fullName>
    </submittedName>
</protein>
<keyword evidence="3" id="KW-1185">Reference proteome</keyword>
<dbReference type="EMBL" id="JWIO01000041">
    <property type="protein sequence ID" value="KLL10152.1"/>
    <property type="molecule type" value="Genomic_DNA"/>
</dbReference>
<evidence type="ECO:0000256" key="1">
    <source>
        <dbReference type="SAM" id="MobiDB-lite"/>
    </source>
</evidence>
<feature type="compositionally biased region" description="Polar residues" evidence="1">
    <location>
        <begin position="1"/>
        <end position="11"/>
    </location>
</feature>
<evidence type="ECO:0000313" key="2">
    <source>
        <dbReference type="EMBL" id="KLL10152.1"/>
    </source>
</evidence>
<feature type="compositionally biased region" description="Low complexity" evidence="1">
    <location>
        <begin position="27"/>
        <end position="40"/>
    </location>
</feature>
<gene>
    <name evidence="2" type="ORF">FrCorBMG51_19835</name>
</gene>
<dbReference type="Proteomes" id="UP000035425">
    <property type="component" value="Unassembled WGS sequence"/>
</dbReference>
<name>A0ABR5F0D9_9ACTN</name>
<feature type="compositionally biased region" description="Gly residues" evidence="1">
    <location>
        <begin position="91"/>
        <end position="103"/>
    </location>
</feature>